<dbReference type="Gene3D" id="3.20.20.150">
    <property type="entry name" value="Divalent-metal-dependent TIM barrel enzymes"/>
    <property type="match status" value="1"/>
</dbReference>
<keyword evidence="3" id="KW-1185">Reference proteome</keyword>
<protein>
    <submittedName>
        <fullName evidence="2">Sugar phosphate isomerase/epimerase</fullName>
    </submittedName>
</protein>
<dbReference type="SUPFAM" id="SSF51658">
    <property type="entry name" value="Xylose isomerase-like"/>
    <property type="match status" value="1"/>
</dbReference>
<dbReference type="RefSeq" id="WP_165110353.1">
    <property type="nucleotide sequence ID" value="NZ_JAALAA010000005.1"/>
</dbReference>
<reference evidence="2 3" key="1">
    <citation type="submission" date="2020-02" db="EMBL/GenBank/DDBJ databases">
        <title>Whole-genome analyses of novel actinobacteria.</title>
        <authorList>
            <person name="Sahin N."/>
        </authorList>
    </citation>
    <scope>NUCLEOTIDE SEQUENCE [LARGE SCALE GENOMIC DNA]</scope>
    <source>
        <strain evidence="2 3">KC13</strain>
    </source>
</reference>
<feature type="domain" description="Xylose isomerase-like TIM barrel" evidence="1">
    <location>
        <begin position="27"/>
        <end position="279"/>
    </location>
</feature>
<proteinExistence type="predicted"/>
<dbReference type="Proteomes" id="UP000483261">
    <property type="component" value="Unassembled WGS sequence"/>
</dbReference>
<accession>A0A6M1R8B4</accession>
<dbReference type="InterPro" id="IPR036237">
    <property type="entry name" value="Xyl_isomerase-like_sf"/>
</dbReference>
<dbReference type="Pfam" id="PF01261">
    <property type="entry name" value="AP_endonuc_2"/>
    <property type="match status" value="1"/>
</dbReference>
<dbReference type="PANTHER" id="PTHR12110:SF52">
    <property type="entry name" value="XYLOSE ISOMERASE"/>
    <property type="match status" value="1"/>
</dbReference>
<keyword evidence="2" id="KW-0413">Isomerase</keyword>
<evidence type="ECO:0000313" key="3">
    <source>
        <dbReference type="Proteomes" id="UP000483261"/>
    </source>
</evidence>
<name>A0A6M1R8B4_9ACTN</name>
<organism evidence="2 3">
    <name type="scientific">Nocardioides turkmenicus</name>
    <dbReference type="NCBI Taxonomy" id="2711220"/>
    <lineage>
        <taxon>Bacteria</taxon>
        <taxon>Bacillati</taxon>
        <taxon>Actinomycetota</taxon>
        <taxon>Actinomycetes</taxon>
        <taxon>Propionibacteriales</taxon>
        <taxon>Nocardioidaceae</taxon>
        <taxon>Nocardioides</taxon>
    </lineage>
</organism>
<dbReference type="InterPro" id="IPR050312">
    <property type="entry name" value="IolE/XylAMocC-like"/>
</dbReference>
<dbReference type="AlphaFoldDB" id="A0A6M1R8B4"/>
<dbReference type="InterPro" id="IPR013022">
    <property type="entry name" value="Xyl_isomerase-like_TIM-brl"/>
</dbReference>
<dbReference type="EMBL" id="JAALAA010000005">
    <property type="protein sequence ID" value="NGN92597.1"/>
    <property type="molecule type" value="Genomic_DNA"/>
</dbReference>
<sequence length="292" mass="32056">MSATSTLRFGYGTNGMHSHRLEDALTILADLGYDGVALTLDHLHLDPYRPNLASRVAQVGRRLDELGLAVVIETGARYILDPRRKHYPTLLHPGQDASRRVDYLHRAVEVAADLGAEAVSFWSGTLPEGVEEDRAWGRLCDGVWRVLDLAQRRGVVCAVEPEPGHFVDTLDAVLELRRRLDDPDLLRVTLDIGHVVCNEPRGMAETIRRAGLLLANVQVDDMVEGVHEHLELGTGRVDFAEALGALVEIGYTGLAALELPRQSHAAPVVAERSLAFLRETLAALPDPEEVRA</sequence>
<comment type="caution">
    <text evidence="2">The sequence shown here is derived from an EMBL/GenBank/DDBJ whole genome shotgun (WGS) entry which is preliminary data.</text>
</comment>
<dbReference type="PANTHER" id="PTHR12110">
    <property type="entry name" value="HYDROXYPYRUVATE ISOMERASE"/>
    <property type="match status" value="1"/>
</dbReference>
<evidence type="ECO:0000313" key="2">
    <source>
        <dbReference type="EMBL" id="NGN92597.1"/>
    </source>
</evidence>
<evidence type="ECO:0000259" key="1">
    <source>
        <dbReference type="Pfam" id="PF01261"/>
    </source>
</evidence>
<dbReference type="GO" id="GO:0016853">
    <property type="term" value="F:isomerase activity"/>
    <property type="evidence" value="ECO:0007669"/>
    <property type="project" value="UniProtKB-KW"/>
</dbReference>
<gene>
    <name evidence="2" type="ORF">G5C66_07570</name>
</gene>